<dbReference type="STRING" id="675864.SAMN04489747_2126"/>
<dbReference type="GO" id="GO:0003677">
    <property type="term" value="F:DNA binding"/>
    <property type="evidence" value="ECO:0007669"/>
    <property type="project" value="InterPro"/>
</dbReference>
<dbReference type="RefSeq" id="WP_090593172.1">
    <property type="nucleotide sequence ID" value="NZ_LT629688.1"/>
</dbReference>
<dbReference type="SUPFAM" id="SSF47413">
    <property type="entry name" value="lambda repressor-like DNA-binding domains"/>
    <property type="match status" value="1"/>
</dbReference>
<organism evidence="2 3">
    <name type="scientific">Auraticoccus monumenti</name>
    <dbReference type="NCBI Taxonomy" id="675864"/>
    <lineage>
        <taxon>Bacteria</taxon>
        <taxon>Bacillati</taxon>
        <taxon>Actinomycetota</taxon>
        <taxon>Actinomycetes</taxon>
        <taxon>Propionibacteriales</taxon>
        <taxon>Propionibacteriaceae</taxon>
        <taxon>Auraticoccus</taxon>
    </lineage>
</organism>
<dbReference type="PROSITE" id="PS50943">
    <property type="entry name" value="HTH_CROC1"/>
    <property type="match status" value="1"/>
</dbReference>
<dbReference type="InterPro" id="IPR041413">
    <property type="entry name" value="MLTR_LBD"/>
</dbReference>
<evidence type="ECO:0000313" key="3">
    <source>
        <dbReference type="Proteomes" id="UP000198546"/>
    </source>
</evidence>
<dbReference type="EMBL" id="LT629688">
    <property type="protein sequence ID" value="SDD95020.1"/>
    <property type="molecule type" value="Genomic_DNA"/>
</dbReference>
<keyword evidence="3" id="KW-1185">Reference proteome</keyword>
<dbReference type="Proteomes" id="UP000198546">
    <property type="component" value="Chromosome i"/>
</dbReference>
<protein>
    <submittedName>
        <fullName evidence="2">Helix-turn-helix domain-containing protein</fullName>
    </submittedName>
</protein>
<dbReference type="Gene3D" id="3.30.450.180">
    <property type="match status" value="1"/>
</dbReference>
<reference evidence="2 3" key="1">
    <citation type="submission" date="2016-10" db="EMBL/GenBank/DDBJ databases">
        <authorList>
            <person name="de Groot N.N."/>
        </authorList>
    </citation>
    <scope>NUCLEOTIDE SEQUENCE [LARGE SCALE GENOMIC DNA]</scope>
    <source>
        <strain evidence="2 3">MON 2.2</strain>
    </source>
</reference>
<feature type="domain" description="HTH cro/C1-type" evidence="1">
    <location>
        <begin position="37"/>
        <end position="84"/>
    </location>
</feature>
<dbReference type="PANTHER" id="PTHR35010:SF2">
    <property type="entry name" value="BLL4672 PROTEIN"/>
    <property type="match status" value="1"/>
</dbReference>
<dbReference type="Pfam" id="PF17765">
    <property type="entry name" value="MLTR_LBD"/>
    <property type="match status" value="1"/>
</dbReference>
<dbReference type="Pfam" id="PF13560">
    <property type="entry name" value="HTH_31"/>
    <property type="match status" value="1"/>
</dbReference>
<dbReference type="InterPro" id="IPR001387">
    <property type="entry name" value="Cro/C1-type_HTH"/>
</dbReference>
<sequence length="282" mass="30945">MPSDRAALGAFLRSRRDRLTPVDAGIEAFPGPRRVPGLRKEELAVAAGLSPDYYSRLEQGRQANVSAQVLEALARTLRLDTVERAHLHDLAAPGRPRRQGPVEAPQQPGPGLLRLMADLEHVPVLLLGRRGEVLAHNTLLAAVLGRGFAHGASFPRYLVLDPLARERILNWDEFAPASVASLRRETGRRPHDHRLTELVAELVAADAEVARWWEDQAVRDHAPLTKLVRHPTAGDLTFAIESVSAAQEPDQTLVVYTCPPDSPTAQLLPILASWESQPVSPR</sequence>
<accession>A0A1G6YXF2</accession>
<name>A0A1G6YXF2_9ACTN</name>
<evidence type="ECO:0000259" key="1">
    <source>
        <dbReference type="PROSITE" id="PS50943"/>
    </source>
</evidence>
<dbReference type="Gene3D" id="1.10.260.40">
    <property type="entry name" value="lambda repressor-like DNA-binding domains"/>
    <property type="match status" value="1"/>
</dbReference>
<dbReference type="PANTHER" id="PTHR35010">
    <property type="entry name" value="BLL4672 PROTEIN-RELATED"/>
    <property type="match status" value="1"/>
</dbReference>
<dbReference type="OrthoDB" id="3212310at2"/>
<proteinExistence type="predicted"/>
<dbReference type="InterPro" id="IPR010982">
    <property type="entry name" value="Lambda_DNA-bd_dom_sf"/>
</dbReference>
<dbReference type="AlphaFoldDB" id="A0A1G6YXF2"/>
<dbReference type="CDD" id="cd00093">
    <property type="entry name" value="HTH_XRE"/>
    <property type="match status" value="1"/>
</dbReference>
<gene>
    <name evidence="2" type="ORF">SAMN04489747_2126</name>
</gene>
<evidence type="ECO:0000313" key="2">
    <source>
        <dbReference type="EMBL" id="SDD95020.1"/>
    </source>
</evidence>
<dbReference type="SMART" id="SM00530">
    <property type="entry name" value="HTH_XRE"/>
    <property type="match status" value="1"/>
</dbReference>